<keyword evidence="2" id="KW-1185">Reference proteome</keyword>
<organism evidence="1 2">
    <name type="scientific">Hohenbuehelia grisea</name>
    <dbReference type="NCBI Taxonomy" id="104357"/>
    <lineage>
        <taxon>Eukaryota</taxon>
        <taxon>Fungi</taxon>
        <taxon>Dikarya</taxon>
        <taxon>Basidiomycota</taxon>
        <taxon>Agaricomycotina</taxon>
        <taxon>Agaricomycetes</taxon>
        <taxon>Agaricomycetidae</taxon>
        <taxon>Agaricales</taxon>
        <taxon>Pleurotineae</taxon>
        <taxon>Pleurotaceae</taxon>
        <taxon>Hohenbuehelia</taxon>
    </lineage>
</organism>
<evidence type="ECO:0000313" key="2">
    <source>
        <dbReference type="Proteomes" id="UP001556367"/>
    </source>
</evidence>
<gene>
    <name evidence="1" type="ORF">HGRIS_010065</name>
</gene>
<dbReference type="EMBL" id="JASNQZ010000012">
    <property type="protein sequence ID" value="KAL0950058.1"/>
    <property type="molecule type" value="Genomic_DNA"/>
</dbReference>
<sequence length="516" mass="58672">MVKSFFKKYLFRHSSPSTAYWPKPRDSDGVDWRERGAPSLPFDVYLEIAEFIEPQAASDLLALASASQAIYNLLLPVLYRRVNLHSSRECHSTLELISRRPELASCILELTVHPHEQDDLDVSRKIEHLASQLTSLRVFNWNGAELPQSDTIWRALRTSCPKLRSISTPATYRSPTTGVVEIMPPDSHLYDFKNLSSFTLVFQTRQSGRRLPVDDQPVSLPSKFWEMILHESPNLEQLHFQAQQTRPIIMVPLLTGRFPNLHSLTLGDLYYPSSVDDDSDVHQPLTEFLTAHHSLSQLILLGSTSVWNPWRFPIPHPTLLQVHQFSADVEFVLRHGRSLGHVTRLCLNALPTYFEAPWDHVLKPMVSLTSLKVIAGTSNRLLYFIDNCAPLSHLEIERLENPPTAKTMKSISAVLKSPNLASLRTLVLGFGNSTLEKWVDHDMQAHARRVFRAIPRLGTLTLKYSNFRPGFSDILLQQGVFERSLLDDTIAVREVSYVHGHAAAKRYRLPQRSFLG</sequence>
<protein>
    <recommendedName>
        <fullName evidence="3">F-box domain-containing protein</fullName>
    </recommendedName>
</protein>
<name>A0ABR3J365_9AGAR</name>
<dbReference type="Gene3D" id="3.80.10.10">
    <property type="entry name" value="Ribonuclease Inhibitor"/>
    <property type="match status" value="1"/>
</dbReference>
<dbReference type="InterPro" id="IPR032675">
    <property type="entry name" value="LRR_dom_sf"/>
</dbReference>
<evidence type="ECO:0008006" key="3">
    <source>
        <dbReference type="Google" id="ProtNLM"/>
    </source>
</evidence>
<evidence type="ECO:0000313" key="1">
    <source>
        <dbReference type="EMBL" id="KAL0950058.1"/>
    </source>
</evidence>
<comment type="caution">
    <text evidence="1">The sequence shown here is derived from an EMBL/GenBank/DDBJ whole genome shotgun (WGS) entry which is preliminary data.</text>
</comment>
<proteinExistence type="predicted"/>
<accession>A0ABR3J365</accession>
<dbReference type="Proteomes" id="UP001556367">
    <property type="component" value="Unassembled WGS sequence"/>
</dbReference>
<reference evidence="2" key="1">
    <citation type="submission" date="2024-06" db="EMBL/GenBank/DDBJ databases">
        <title>Multi-omics analyses provide insights into the biosynthesis of the anticancer antibiotic pleurotin in Hohenbuehelia grisea.</title>
        <authorList>
            <person name="Weaver J.A."/>
            <person name="Alberti F."/>
        </authorList>
    </citation>
    <scope>NUCLEOTIDE SEQUENCE [LARGE SCALE GENOMIC DNA]</scope>
    <source>
        <strain evidence="2">T-177</strain>
    </source>
</reference>